<dbReference type="RefSeq" id="WP_097586861.1">
    <property type="nucleotide sequence ID" value="NZ_NWTC01000008.1"/>
</dbReference>
<dbReference type="EMBL" id="NWTC01000008">
    <property type="protein sequence ID" value="PDT47463.1"/>
    <property type="molecule type" value="Genomic_DNA"/>
</dbReference>
<comment type="caution">
    <text evidence="1">The sequence shown here is derived from an EMBL/GenBank/DDBJ whole genome shotgun (WGS) entry which is preliminary data.</text>
</comment>
<organism evidence="1 2">
    <name type="scientific">Rhizobium fredii</name>
    <name type="common">Sinorhizobium fredii</name>
    <dbReference type="NCBI Taxonomy" id="380"/>
    <lineage>
        <taxon>Bacteria</taxon>
        <taxon>Pseudomonadati</taxon>
        <taxon>Pseudomonadota</taxon>
        <taxon>Alphaproteobacteria</taxon>
        <taxon>Hyphomicrobiales</taxon>
        <taxon>Rhizobiaceae</taxon>
        <taxon>Sinorhizobium/Ensifer group</taxon>
        <taxon>Sinorhizobium</taxon>
    </lineage>
</organism>
<dbReference type="AlphaFoldDB" id="A0A2A6LXU9"/>
<dbReference type="InterPro" id="IPR045720">
    <property type="entry name" value="DUF6074"/>
</dbReference>
<evidence type="ECO:0000313" key="2">
    <source>
        <dbReference type="Proteomes" id="UP000220353"/>
    </source>
</evidence>
<reference evidence="1 2" key="1">
    <citation type="submission" date="2017-09" db="EMBL/GenBank/DDBJ databases">
        <title>Comparative genomics of rhizobia isolated from Phaseolus vulgaris in China.</title>
        <authorList>
            <person name="Tong W."/>
        </authorList>
    </citation>
    <scope>NUCLEOTIDE SEQUENCE [LARGE SCALE GENOMIC DNA]</scope>
    <source>
        <strain evidence="1 2">PCH1</strain>
    </source>
</reference>
<dbReference type="Proteomes" id="UP000220353">
    <property type="component" value="Unassembled WGS sequence"/>
</dbReference>
<name>A0A2A6LXU9_RHIFR</name>
<gene>
    <name evidence="1" type="ORF">CO661_12030</name>
</gene>
<accession>A0A2A6LXU9</accession>
<evidence type="ECO:0000313" key="1">
    <source>
        <dbReference type="EMBL" id="PDT47463.1"/>
    </source>
</evidence>
<dbReference type="Pfam" id="PF19551">
    <property type="entry name" value="DUF6074"/>
    <property type="match status" value="1"/>
</dbReference>
<protein>
    <submittedName>
        <fullName evidence="1">Uncharacterized protein</fullName>
    </submittedName>
</protein>
<proteinExistence type="predicted"/>
<sequence length="95" mass="10523">MTSIIPFPSRLRTGHARKVATQLAKARSNREADHILSRALHSHLRQMHSVGIVDQEIERQRIDFLVSIHHECQKVGAGWLPNISSLDIGEPGGAA</sequence>